<feature type="domain" description="Ig-like" evidence="9">
    <location>
        <begin position="248"/>
        <end position="342"/>
    </location>
</feature>
<feature type="chain" id="PRO_5008580919" description="Ig-like domain-containing protein" evidence="8">
    <location>
        <begin position="20"/>
        <end position="791"/>
    </location>
</feature>
<feature type="region of interest" description="Disordered" evidence="6">
    <location>
        <begin position="688"/>
        <end position="712"/>
    </location>
</feature>
<keyword evidence="2 7" id="KW-0812">Transmembrane</keyword>
<dbReference type="InterPro" id="IPR007110">
    <property type="entry name" value="Ig-like_dom"/>
</dbReference>
<dbReference type="PANTHER" id="PTHR23278">
    <property type="entry name" value="SIDESTEP PROTEIN"/>
    <property type="match status" value="1"/>
</dbReference>
<dbReference type="SMART" id="SM00409">
    <property type="entry name" value="IG"/>
    <property type="match status" value="4"/>
</dbReference>
<dbReference type="Pfam" id="PF13927">
    <property type="entry name" value="Ig_3"/>
    <property type="match status" value="2"/>
</dbReference>
<evidence type="ECO:0000256" key="1">
    <source>
        <dbReference type="ARBA" id="ARBA00004167"/>
    </source>
</evidence>
<dbReference type="SUPFAM" id="SSF48726">
    <property type="entry name" value="Immunoglobulin"/>
    <property type="match status" value="5"/>
</dbReference>
<dbReference type="PANTHER" id="PTHR23278:SF30">
    <property type="entry name" value="SIDESTEP VIII, ISOFORM B"/>
    <property type="match status" value="1"/>
</dbReference>
<keyword evidence="5" id="KW-1015">Disulfide bond</keyword>
<protein>
    <recommendedName>
        <fullName evidence="9">Ig-like domain-containing protein</fullName>
    </recommendedName>
</protein>
<feature type="domain" description="Ig-like" evidence="9">
    <location>
        <begin position="463"/>
        <end position="536"/>
    </location>
</feature>
<feature type="signal peptide" evidence="8">
    <location>
        <begin position="1"/>
        <end position="19"/>
    </location>
</feature>
<keyword evidence="3 7" id="KW-1133">Transmembrane helix</keyword>
<evidence type="ECO:0000256" key="2">
    <source>
        <dbReference type="ARBA" id="ARBA00022692"/>
    </source>
</evidence>
<feature type="domain" description="Ig-like" evidence="9">
    <location>
        <begin position="19"/>
        <end position="138"/>
    </location>
</feature>
<dbReference type="InterPro" id="IPR003961">
    <property type="entry name" value="FN3_dom"/>
</dbReference>
<gene>
    <name evidence="11" type="ORF">g.12021</name>
    <name evidence="10" type="ORF">g.12022</name>
</gene>
<reference evidence="10" key="1">
    <citation type="submission" date="2015-12" db="EMBL/GenBank/DDBJ databases">
        <title>De novo transcriptome assembly of four potential Pierce s Disease insect vectors from Arizona vineyards.</title>
        <authorList>
            <person name="Tassone E.E."/>
        </authorList>
    </citation>
    <scope>NUCLEOTIDE SEQUENCE</scope>
</reference>
<evidence type="ECO:0000256" key="4">
    <source>
        <dbReference type="ARBA" id="ARBA00023136"/>
    </source>
</evidence>
<evidence type="ECO:0000313" key="10">
    <source>
        <dbReference type="EMBL" id="JAS18722.1"/>
    </source>
</evidence>
<keyword evidence="8" id="KW-0732">Signal</keyword>
<feature type="domain" description="Ig-like" evidence="9">
    <location>
        <begin position="347"/>
        <end position="442"/>
    </location>
</feature>
<evidence type="ECO:0000256" key="7">
    <source>
        <dbReference type="SAM" id="Phobius"/>
    </source>
</evidence>
<dbReference type="EMBL" id="GEDC01002300">
    <property type="protein sequence ID" value="JAS34998.1"/>
    <property type="molecule type" value="Transcribed_RNA"/>
</dbReference>
<dbReference type="CDD" id="cd00096">
    <property type="entry name" value="Ig"/>
    <property type="match status" value="2"/>
</dbReference>
<feature type="compositionally biased region" description="Basic and acidic residues" evidence="6">
    <location>
        <begin position="696"/>
        <end position="708"/>
    </location>
</feature>
<dbReference type="GO" id="GO:0016020">
    <property type="term" value="C:membrane"/>
    <property type="evidence" value="ECO:0007669"/>
    <property type="project" value="UniProtKB-SubCell"/>
</dbReference>
<dbReference type="CDD" id="cd00063">
    <property type="entry name" value="FN3"/>
    <property type="match status" value="1"/>
</dbReference>
<dbReference type="InterPro" id="IPR003599">
    <property type="entry name" value="Ig_sub"/>
</dbReference>
<dbReference type="Pfam" id="PF07686">
    <property type="entry name" value="V-set"/>
    <property type="match status" value="1"/>
</dbReference>
<evidence type="ECO:0000256" key="8">
    <source>
        <dbReference type="SAM" id="SignalP"/>
    </source>
</evidence>
<feature type="transmembrane region" description="Helical" evidence="7">
    <location>
        <begin position="657"/>
        <end position="679"/>
    </location>
</feature>
<dbReference type="InterPro" id="IPR013783">
    <property type="entry name" value="Ig-like_fold"/>
</dbReference>
<dbReference type="SMART" id="SM00408">
    <property type="entry name" value="IGc2"/>
    <property type="match status" value="4"/>
</dbReference>
<organism evidence="10">
    <name type="scientific">Clastoptera arizonana</name>
    <name type="common">Arizona spittle bug</name>
    <dbReference type="NCBI Taxonomy" id="38151"/>
    <lineage>
        <taxon>Eukaryota</taxon>
        <taxon>Metazoa</taxon>
        <taxon>Ecdysozoa</taxon>
        <taxon>Arthropoda</taxon>
        <taxon>Hexapoda</taxon>
        <taxon>Insecta</taxon>
        <taxon>Pterygota</taxon>
        <taxon>Neoptera</taxon>
        <taxon>Paraneoptera</taxon>
        <taxon>Hemiptera</taxon>
        <taxon>Auchenorrhyncha</taxon>
        <taxon>Cercopoidea</taxon>
        <taxon>Clastopteridae</taxon>
        <taxon>Clastoptera</taxon>
    </lineage>
</organism>
<dbReference type="InterPro" id="IPR013106">
    <property type="entry name" value="Ig_V-set"/>
</dbReference>
<dbReference type="Gene3D" id="2.60.40.10">
    <property type="entry name" value="Immunoglobulins"/>
    <property type="match status" value="6"/>
</dbReference>
<keyword evidence="4 7" id="KW-0472">Membrane</keyword>
<dbReference type="AlphaFoldDB" id="A0A1B6CZ15"/>
<evidence type="ECO:0000256" key="5">
    <source>
        <dbReference type="ARBA" id="ARBA00023157"/>
    </source>
</evidence>
<dbReference type="InterPro" id="IPR036116">
    <property type="entry name" value="FN3_sf"/>
</dbReference>
<sequence length="791" mass="87843">MKYSVFLLILFSTLAVASARITQKETVSLSGTEAVAGTLAKLPCDTKPPVSDDRVHLVIWYKEPSDSPIYSVDARGSKAPEQAFHWSDDALGNRVSFRLHDVPSQLTIQNVKDTDGGVYRCRVDFKKSPTRNINVNLTVIIPPIKVAILDESGEHITNFLGPYNEGVHLNITCVSIGGRPLPAVTWWQENALLDDTFEALSKSRVRNTLYFGRLERHHLHTALTCQAANNIHTAPASTAVTVDMNLRPLWVKLDGENRPLSAGKNYEISCIAVGARPTPVISWWKGSIPMRNTRDKTSNDGNITTSTLKFVPTIEDSGKILSCRAATPLIAESAMEDSWKLNIHHVPIVTLELGSAKSNMNISYAREGTDVFFECNVKSNPWIHRVTWKHNGQDLWNNASDVIIVANQSLVLQDVKRESVGMYTCIASNKEGDGESNSVYLDIKYAPFCKSSQKTYIGVGIHETVKINCEVRANPPDVQFIWKYNTTTMIDISPSNFSVDRTKSQLTFIPSSESDFGSFLCFSKNDIGEQREPCTTYIFPAGKPDKLNNCSFLNVTADFIELECTEGFDGGLNQQFNIFVYDSINNKLHMNTSSSESPWFQIEGLRSASSYRFELFASNSKGRSEIVILNTQTLKLETNSLHLQLAASPVVLQLTPLLGVVMGIIASLVLVAVAILLALRCRGSKKQHSRLQNGKKSAESVDSMEKNPDIIPLNNENKFEDNILTGQKVNSFQHNHRICKRPEKDDITYAELSLPSSVYSSLLKSNPEQTVYAQIDPSSTPLIKPTKESMV</sequence>
<dbReference type="EMBL" id="GEDC01018576">
    <property type="protein sequence ID" value="JAS18722.1"/>
    <property type="molecule type" value="Transcribed_RNA"/>
</dbReference>
<evidence type="ECO:0000313" key="11">
    <source>
        <dbReference type="EMBL" id="JAS34998.1"/>
    </source>
</evidence>
<accession>A0A1B6CZ15</accession>
<dbReference type="InterPro" id="IPR036179">
    <property type="entry name" value="Ig-like_dom_sf"/>
</dbReference>
<dbReference type="PROSITE" id="PS50835">
    <property type="entry name" value="IG_LIKE"/>
    <property type="match status" value="5"/>
</dbReference>
<evidence type="ECO:0000256" key="3">
    <source>
        <dbReference type="ARBA" id="ARBA00022989"/>
    </source>
</evidence>
<proteinExistence type="predicted"/>
<dbReference type="InterPro" id="IPR013162">
    <property type="entry name" value="CD80_C2-set"/>
</dbReference>
<evidence type="ECO:0000256" key="6">
    <source>
        <dbReference type="SAM" id="MobiDB-lite"/>
    </source>
</evidence>
<evidence type="ECO:0000259" key="9">
    <source>
        <dbReference type="PROSITE" id="PS50835"/>
    </source>
</evidence>
<comment type="subcellular location">
    <subcellularLocation>
        <location evidence="1">Membrane</location>
        <topology evidence="1">Single-pass membrane protein</topology>
    </subcellularLocation>
</comment>
<feature type="domain" description="Ig-like" evidence="9">
    <location>
        <begin position="142"/>
        <end position="241"/>
    </location>
</feature>
<dbReference type="InterPro" id="IPR003598">
    <property type="entry name" value="Ig_sub2"/>
</dbReference>
<name>A0A1B6CZ15_9HEMI</name>
<dbReference type="Pfam" id="PF08205">
    <property type="entry name" value="C2-set_2"/>
    <property type="match status" value="1"/>
</dbReference>
<dbReference type="SUPFAM" id="SSF49265">
    <property type="entry name" value="Fibronectin type III"/>
    <property type="match status" value="1"/>
</dbReference>